<accession>A0A4V2K7G3</accession>
<name>A0A4V2K7G3_9APHY</name>
<dbReference type="Pfam" id="PF12937">
    <property type="entry name" value="F-box-like"/>
    <property type="match status" value="1"/>
</dbReference>
<dbReference type="InterPro" id="IPR036047">
    <property type="entry name" value="F-box-like_dom_sf"/>
</dbReference>
<dbReference type="AlphaFoldDB" id="A0A4V2K7G3"/>
<feature type="non-terminal residue" evidence="2">
    <location>
        <position position="293"/>
    </location>
</feature>
<gene>
    <name evidence="2" type="ORF">BD310DRAFT_777831</name>
</gene>
<proteinExistence type="predicted"/>
<dbReference type="CDD" id="cd09917">
    <property type="entry name" value="F-box_SF"/>
    <property type="match status" value="1"/>
</dbReference>
<dbReference type="InterPro" id="IPR001810">
    <property type="entry name" value="F-box_dom"/>
</dbReference>
<organism evidence="2 3">
    <name type="scientific">Dichomitus squalens</name>
    <dbReference type="NCBI Taxonomy" id="114155"/>
    <lineage>
        <taxon>Eukaryota</taxon>
        <taxon>Fungi</taxon>
        <taxon>Dikarya</taxon>
        <taxon>Basidiomycota</taxon>
        <taxon>Agaricomycotina</taxon>
        <taxon>Agaricomycetes</taxon>
        <taxon>Polyporales</taxon>
        <taxon>Polyporaceae</taxon>
        <taxon>Dichomitus</taxon>
    </lineage>
</organism>
<reference evidence="2 3" key="1">
    <citation type="submission" date="2019-01" db="EMBL/GenBank/DDBJ databases">
        <title>Draft genome sequences of three monokaryotic isolates of the white-rot basidiomycete fungus Dichomitus squalens.</title>
        <authorList>
            <consortium name="DOE Joint Genome Institute"/>
            <person name="Lopez S.C."/>
            <person name="Andreopoulos B."/>
            <person name="Pangilinan J."/>
            <person name="Lipzen A."/>
            <person name="Riley R."/>
            <person name="Ahrendt S."/>
            <person name="Ng V."/>
            <person name="Barry K."/>
            <person name="Daum C."/>
            <person name="Grigoriev I.V."/>
            <person name="Hilden K.S."/>
            <person name="Makela M.R."/>
            <person name="de Vries R.P."/>
        </authorList>
    </citation>
    <scope>NUCLEOTIDE SEQUENCE [LARGE SCALE GENOMIC DNA]</scope>
    <source>
        <strain evidence="2 3">CBS 464.89</strain>
    </source>
</reference>
<dbReference type="SUPFAM" id="SSF81383">
    <property type="entry name" value="F-box domain"/>
    <property type="match status" value="1"/>
</dbReference>
<evidence type="ECO:0000313" key="2">
    <source>
        <dbReference type="EMBL" id="TBU56038.1"/>
    </source>
</evidence>
<evidence type="ECO:0000313" key="3">
    <source>
        <dbReference type="Proteomes" id="UP000292082"/>
    </source>
</evidence>
<evidence type="ECO:0000259" key="1">
    <source>
        <dbReference type="Pfam" id="PF12937"/>
    </source>
</evidence>
<feature type="domain" description="F-box" evidence="1">
    <location>
        <begin position="28"/>
        <end position="69"/>
    </location>
</feature>
<sequence>MSPSNHHNRRKHHILPPMLTRPSKCRTICDLPVELLDMIISYLESDDWGVWSCSLACRYLRSVSIDRYFSKSLVAWHLHNVDHLFSFLHANPRISAKIRNFTLGGATRDVGKGCSLLITTDDTIVLRLLPLLPHLESIELRTFAYGQPQQSVPPPSPQRDTPGPFHLRHLSFGSGYYGCPPRSSSVSGLFRILSLFTIDHLHGESRECHLDLGTPLDQSYLYRPLQLKYPLLRGYGSANSKHALMILNSFTESIEPGHLERVEIDCRAVSEVSAIRKLLARNGNSLKSLKVDG</sequence>
<protein>
    <recommendedName>
        <fullName evidence="1">F-box domain-containing protein</fullName>
    </recommendedName>
</protein>
<keyword evidence="3" id="KW-1185">Reference proteome</keyword>
<dbReference type="Proteomes" id="UP000292082">
    <property type="component" value="Unassembled WGS sequence"/>
</dbReference>
<dbReference type="EMBL" id="ML145158">
    <property type="protein sequence ID" value="TBU56038.1"/>
    <property type="molecule type" value="Genomic_DNA"/>
</dbReference>